<dbReference type="RefSeq" id="XP_004833115.1">
    <property type="nucleotide sequence ID" value="XM_004833058.1"/>
</dbReference>
<gene>
    <name evidence="2" type="ORF">BEWA_036990</name>
</gene>
<feature type="region of interest" description="Disordered" evidence="1">
    <location>
        <begin position="39"/>
        <end position="79"/>
    </location>
</feature>
<organism evidence="2 3">
    <name type="scientific">Theileria equi strain WA</name>
    <dbReference type="NCBI Taxonomy" id="1537102"/>
    <lineage>
        <taxon>Eukaryota</taxon>
        <taxon>Sar</taxon>
        <taxon>Alveolata</taxon>
        <taxon>Apicomplexa</taxon>
        <taxon>Aconoidasida</taxon>
        <taxon>Piroplasmida</taxon>
        <taxon>Theileriidae</taxon>
        <taxon>Theileria</taxon>
    </lineage>
</organism>
<accession>L1LEQ7</accession>
<dbReference type="OrthoDB" id="366179at2759"/>
<proteinExistence type="predicted"/>
<sequence>MVKSTSLLISEQCDFINGGKRSGKRRVFNILSDQIANLDGKGVEEPESFQDEDVEAKQEEDGWPVPKNVEYTNGVSPSD</sequence>
<comment type="caution">
    <text evidence="2">The sequence shown here is derived from an EMBL/GenBank/DDBJ whole genome shotgun (WGS) entry which is preliminary data.</text>
</comment>
<evidence type="ECO:0000313" key="2">
    <source>
        <dbReference type="EMBL" id="EKX73663.1"/>
    </source>
</evidence>
<feature type="compositionally biased region" description="Acidic residues" evidence="1">
    <location>
        <begin position="45"/>
        <end position="54"/>
    </location>
</feature>
<feature type="compositionally biased region" description="Polar residues" evidence="1">
    <location>
        <begin position="70"/>
        <end position="79"/>
    </location>
</feature>
<keyword evidence="3" id="KW-1185">Reference proteome</keyword>
<evidence type="ECO:0000256" key="1">
    <source>
        <dbReference type="SAM" id="MobiDB-lite"/>
    </source>
</evidence>
<dbReference type="VEuPathDB" id="PiroplasmaDB:BEWA_036990"/>
<reference evidence="2 3" key="1">
    <citation type="journal article" date="2012" name="BMC Genomics">
        <title>Comparative genomic analysis and phylogenetic position of Theileria equi.</title>
        <authorList>
            <person name="Kappmeyer L.S."/>
            <person name="Thiagarajan M."/>
            <person name="Herndon D.R."/>
            <person name="Ramsay J.D."/>
            <person name="Caler E."/>
            <person name="Djikeng A."/>
            <person name="Gillespie J.J."/>
            <person name="Lau A.O."/>
            <person name="Roalson E.H."/>
            <person name="Silva J.C."/>
            <person name="Silva M.G."/>
            <person name="Suarez C.E."/>
            <person name="Ueti M.W."/>
            <person name="Nene V.M."/>
            <person name="Mealey R.H."/>
            <person name="Knowles D.P."/>
            <person name="Brayton K.A."/>
        </authorList>
    </citation>
    <scope>NUCLEOTIDE SEQUENCE [LARGE SCALE GENOMIC DNA]</scope>
    <source>
        <strain evidence="2 3">WA</strain>
    </source>
</reference>
<dbReference type="Proteomes" id="UP000031512">
    <property type="component" value="Unassembled WGS sequence"/>
</dbReference>
<name>L1LEQ7_THEEQ</name>
<protein>
    <submittedName>
        <fullName evidence="2">Uncharacterized protein</fullName>
    </submittedName>
</protein>
<dbReference type="AlphaFoldDB" id="L1LEQ7"/>
<dbReference type="GeneID" id="15806586"/>
<dbReference type="EMBL" id="ACOU01000002">
    <property type="protein sequence ID" value="EKX73663.1"/>
    <property type="molecule type" value="Genomic_DNA"/>
</dbReference>
<evidence type="ECO:0000313" key="3">
    <source>
        <dbReference type="Proteomes" id="UP000031512"/>
    </source>
</evidence>
<dbReference type="KEGG" id="beq:BEWA_036990"/>